<dbReference type="AlphaFoldDB" id="A0A821US22"/>
<dbReference type="EMBL" id="CAJOBZ010000032">
    <property type="protein sequence ID" value="CAF4894510.1"/>
    <property type="molecule type" value="Genomic_DNA"/>
</dbReference>
<name>A0A821US22_9NEOP</name>
<organism evidence="1 2">
    <name type="scientific">Pieris macdunnoughi</name>
    <dbReference type="NCBI Taxonomy" id="345717"/>
    <lineage>
        <taxon>Eukaryota</taxon>
        <taxon>Metazoa</taxon>
        <taxon>Ecdysozoa</taxon>
        <taxon>Arthropoda</taxon>
        <taxon>Hexapoda</taxon>
        <taxon>Insecta</taxon>
        <taxon>Pterygota</taxon>
        <taxon>Neoptera</taxon>
        <taxon>Endopterygota</taxon>
        <taxon>Lepidoptera</taxon>
        <taxon>Glossata</taxon>
        <taxon>Ditrysia</taxon>
        <taxon>Papilionoidea</taxon>
        <taxon>Pieridae</taxon>
        <taxon>Pierinae</taxon>
        <taxon>Pieris</taxon>
    </lineage>
</organism>
<dbReference type="Proteomes" id="UP000663880">
    <property type="component" value="Unassembled WGS sequence"/>
</dbReference>
<accession>A0A821US22</accession>
<evidence type="ECO:0000313" key="2">
    <source>
        <dbReference type="Proteomes" id="UP000663880"/>
    </source>
</evidence>
<evidence type="ECO:0000313" key="1">
    <source>
        <dbReference type="EMBL" id="CAF4894510.1"/>
    </source>
</evidence>
<reference evidence="1" key="1">
    <citation type="submission" date="2021-02" db="EMBL/GenBank/DDBJ databases">
        <authorList>
            <person name="Steward A R."/>
        </authorList>
    </citation>
    <scope>NUCLEOTIDE SEQUENCE</scope>
</reference>
<protein>
    <submittedName>
        <fullName evidence="1">Uncharacterized protein</fullName>
    </submittedName>
</protein>
<comment type="caution">
    <text evidence="1">The sequence shown here is derived from an EMBL/GenBank/DDBJ whole genome shotgun (WGS) entry which is preliminary data.</text>
</comment>
<dbReference type="OrthoDB" id="416454at2759"/>
<gene>
    <name evidence="1" type="ORF">PMACD_LOCUS10765</name>
</gene>
<keyword evidence="2" id="KW-1185">Reference proteome</keyword>
<proteinExistence type="predicted"/>
<sequence>MFRDLVEDALQLRISLKSKEEIDSAVLAFTRVVQDSCWRSSEGVAQKKTRRLSVPHEIQDMILEKRRLRRVWHNSRHPDDKTALNIYAKHLKQAIKENLDATIEENLMSLTATTDTDYSLWKACKNLNQPANPKPPIRLDRNKWARSKLEKANAFANHLAKVFVPNEATPGSDEAEIDDILQQDFQLHLPLKIVTPREVQ</sequence>